<accession>R2QMI2</accession>
<dbReference type="Proteomes" id="UP000013782">
    <property type="component" value="Unassembled WGS sequence"/>
</dbReference>
<evidence type="ECO:0000313" key="2">
    <source>
        <dbReference type="Proteomes" id="UP000013782"/>
    </source>
</evidence>
<name>R2QMI2_9ENTE</name>
<dbReference type="InterPro" id="IPR008928">
    <property type="entry name" value="6-hairpin_glycosidase_sf"/>
</dbReference>
<evidence type="ECO:0008006" key="3">
    <source>
        <dbReference type="Google" id="ProtNLM"/>
    </source>
</evidence>
<evidence type="ECO:0000313" key="1">
    <source>
        <dbReference type="EMBL" id="EOH97782.1"/>
    </source>
</evidence>
<dbReference type="AlphaFoldDB" id="R2QMI2"/>
<dbReference type="HOGENOM" id="CLU_024856_0_0_9"/>
<dbReference type="RefSeq" id="WP_010755514.1">
    <property type="nucleotide sequence ID" value="NZ_ASWD01000002.1"/>
</dbReference>
<dbReference type="eggNOG" id="ENOG502Z9US">
    <property type="taxonomic scope" value="Bacteria"/>
</dbReference>
<dbReference type="PATRIC" id="fig|1158607.3.peg.452"/>
<dbReference type="OrthoDB" id="2064370at2"/>
<organism evidence="1 2">
    <name type="scientific">Enterococcus pallens ATCC BAA-351</name>
    <dbReference type="NCBI Taxonomy" id="1158607"/>
    <lineage>
        <taxon>Bacteria</taxon>
        <taxon>Bacillati</taxon>
        <taxon>Bacillota</taxon>
        <taxon>Bacilli</taxon>
        <taxon>Lactobacillales</taxon>
        <taxon>Enterococcaceae</taxon>
        <taxon>Enterococcus</taxon>
    </lineage>
</organism>
<reference evidence="1 2" key="1">
    <citation type="submission" date="2013-02" db="EMBL/GenBank/DDBJ databases">
        <title>The Genome Sequence of Enterococcus pallens BAA-351.</title>
        <authorList>
            <consortium name="The Broad Institute Genome Sequencing Platform"/>
            <consortium name="The Broad Institute Genome Sequencing Center for Infectious Disease"/>
            <person name="Earl A.M."/>
            <person name="Gilmore M.S."/>
            <person name="Lebreton F."/>
            <person name="Walker B."/>
            <person name="Young S.K."/>
            <person name="Zeng Q."/>
            <person name="Gargeya S."/>
            <person name="Fitzgerald M."/>
            <person name="Haas B."/>
            <person name="Abouelleil A."/>
            <person name="Alvarado L."/>
            <person name="Arachchi H.M."/>
            <person name="Berlin A.M."/>
            <person name="Chapman S.B."/>
            <person name="Dewar J."/>
            <person name="Goldberg J."/>
            <person name="Griggs A."/>
            <person name="Gujja S."/>
            <person name="Hansen M."/>
            <person name="Howarth C."/>
            <person name="Imamovic A."/>
            <person name="Larimer J."/>
            <person name="McCowan C."/>
            <person name="Murphy C."/>
            <person name="Neiman D."/>
            <person name="Pearson M."/>
            <person name="Priest M."/>
            <person name="Roberts A."/>
            <person name="Saif S."/>
            <person name="Shea T."/>
            <person name="Sisk P."/>
            <person name="Sykes S."/>
            <person name="Wortman J."/>
            <person name="Nusbaum C."/>
            <person name="Birren B."/>
        </authorList>
    </citation>
    <scope>NUCLEOTIDE SEQUENCE [LARGE SCALE GENOMIC DNA]</scope>
    <source>
        <strain evidence="1 2">ATCC BAA-351</strain>
    </source>
</reference>
<dbReference type="SUPFAM" id="SSF48208">
    <property type="entry name" value="Six-hairpin glycosidases"/>
    <property type="match status" value="1"/>
</dbReference>
<keyword evidence="2" id="KW-1185">Reference proteome</keyword>
<sequence length="696" mass="79341">MKQKTNPYFQLQIEKGHYTTKNTISYYRGNLSHEGLTYDVSNQKVLANLDVFGNLETLTFYQQNFLTEEKPGVWVNKQLIQTQNISFTVTVNQVVYQLDDGLHRVTVDVEDNLNPHFVHEYPEFRLTIRPFCPIVAGERLSCLVYGFEVENISNEALEVSFALPQLYQQKLSDQQNVLIVGQQLKAVQIAPQKTTTAAIALIDPNCYQLMDLFAVANCEEWFADTMDYFRGRFGKLTMEDEYLASLFQRAAYQSFAAFGMNREGQLVGSNWGSYPATNRIWNKDMYYSSLPFLFFDQELMEQTILWFQQYAIKFPGTKFAGGISHSVSNALAPLLLSSLYLDYYRNDFFKEHPEICEKGQQLVEELLATREDTSRYLVHSIWISDAYALGDYHTGTNICFWKACEGLAQLYRASGETGLADKYSEVAERVKADILELLTIEGPYGRQFLEGADQSGAAYTSLAQYQQPILQQGLIFLEAVIEGEKINLLMHDGEESDTTLSAFYGFLPIENLIYQNSMRFAASPENPTYSETIEGITWGLESGATFPGYTTMLMSGSLNAVAFKKRLEVLKRLADLDGSWWWWPYPLQPKQGEVVRNFGCGKCGWASGIFISLFITHYLGLKQEAGILSFAPMEGIEVFSWENFRLGDKQLSIYFEKEQVVVVNHREQPFVLRVAGASFSTTEWLVKDQVTIERKS</sequence>
<dbReference type="InterPro" id="IPR012341">
    <property type="entry name" value="6hp_glycosidase-like_sf"/>
</dbReference>
<gene>
    <name evidence="1" type="ORF">UAU_00450</name>
</gene>
<dbReference type="Gene3D" id="1.50.10.10">
    <property type="match status" value="1"/>
</dbReference>
<dbReference type="EMBL" id="AJAQ01000001">
    <property type="protein sequence ID" value="EOH97782.1"/>
    <property type="molecule type" value="Genomic_DNA"/>
</dbReference>
<dbReference type="STRING" id="160454.RV10_GL004453"/>
<comment type="caution">
    <text evidence="1">The sequence shown here is derived from an EMBL/GenBank/DDBJ whole genome shotgun (WGS) entry which is preliminary data.</text>
</comment>
<dbReference type="GO" id="GO:0005975">
    <property type="term" value="P:carbohydrate metabolic process"/>
    <property type="evidence" value="ECO:0007669"/>
    <property type="project" value="InterPro"/>
</dbReference>
<protein>
    <recommendedName>
        <fullName evidence="3">Glycoside hydrolase</fullName>
    </recommendedName>
</protein>
<proteinExistence type="predicted"/>